<keyword evidence="2" id="KW-1133">Transmembrane helix</keyword>
<evidence type="ECO:0000259" key="3">
    <source>
        <dbReference type="PROSITE" id="PS50076"/>
    </source>
</evidence>
<dbReference type="SUPFAM" id="SSF46565">
    <property type="entry name" value="Chaperone J-domain"/>
    <property type="match status" value="1"/>
</dbReference>
<evidence type="ECO:0000256" key="1">
    <source>
        <dbReference type="ARBA" id="ARBA00023186"/>
    </source>
</evidence>
<gene>
    <name evidence="4" type="ORF">GCM10007901_34550</name>
</gene>
<evidence type="ECO:0000313" key="5">
    <source>
        <dbReference type="Proteomes" id="UP001156670"/>
    </source>
</evidence>
<feature type="domain" description="J" evidence="3">
    <location>
        <begin position="3"/>
        <end position="54"/>
    </location>
</feature>
<sequence>MNWAFELLGLRPDADVADVKRAYARLLRITRPDDDPEAFQRLHMAYKIVLAHISAKATAAIMPTPTVVTHAEPTSRPPVQLALPTHADTTNVTEPVVHLGTLTNEIIRAAIEAQNSEELSRWLKNRPEFWSIQIKQQAAQLVLQRLFQQPQAIAAHCMDAMLKFFDLDHVLSGVNPVALQSLRARQRTLWELRPENHHELARRAGLMHNGRPEVLRVRKDLALLQHPLNWARVTLAAMQSKRAHGLAALVRTLSNNGRLDELPASVNRQHAMFWFRGATGGPLLTRERFILHSLRAGVWAFVTMLAVVVIAMMSAAPDGVHWSEVARVAGILGGGILVLWLLIAGFWWFDLWQGMPESTPSRWPWLRRLAIPLLCVLSFAMYETGNAPYMRWLVMMCFIAAMRKFRRRIAGNGSFFARITASTPAFIWISVWIIAALSRAQGMEDFPLIPILALATFAMSIADLWRHRAYLHPRLARN</sequence>
<dbReference type="EMBL" id="BSOB01000046">
    <property type="protein sequence ID" value="GLQ94503.1"/>
    <property type="molecule type" value="Genomic_DNA"/>
</dbReference>
<accession>A0ABQ5XSI4</accession>
<evidence type="ECO:0000256" key="2">
    <source>
        <dbReference type="SAM" id="Phobius"/>
    </source>
</evidence>
<feature type="transmembrane region" description="Helical" evidence="2">
    <location>
        <begin position="296"/>
        <end position="316"/>
    </location>
</feature>
<feature type="transmembrane region" description="Helical" evidence="2">
    <location>
        <begin position="328"/>
        <end position="349"/>
    </location>
</feature>
<keyword evidence="2" id="KW-0472">Membrane</keyword>
<comment type="caution">
    <text evidence="4">The sequence shown here is derived from an EMBL/GenBank/DDBJ whole genome shotgun (WGS) entry which is preliminary data.</text>
</comment>
<organism evidence="4 5">
    <name type="scientific">Dyella acidisoli</name>
    <dbReference type="NCBI Taxonomy" id="1867834"/>
    <lineage>
        <taxon>Bacteria</taxon>
        <taxon>Pseudomonadati</taxon>
        <taxon>Pseudomonadota</taxon>
        <taxon>Gammaproteobacteria</taxon>
        <taxon>Lysobacterales</taxon>
        <taxon>Rhodanobacteraceae</taxon>
        <taxon>Dyella</taxon>
    </lineage>
</organism>
<evidence type="ECO:0000313" key="4">
    <source>
        <dbReference type="EMBL" id="GLQ94503.1"/>
    </source>
</evidence>
<name>A0ABQ5XSI4_9GAMM</name>
<dbReference type="InterPro" id="IPR036869">
    <property type="entry name" value="J_dom_sf"/>
</dbReference>
<dbReference type="RefSeq" id="WP_284322200.1">
    <property type="nucleotide sequence ID" value="NZ_BSOB01000046.1"/>
</dbReference>
<dbReference type="PROSITE" id="PS50076">
    <property type="entry name" value="DNAJ_2"/>
    <property type="match status" value="1"/>
</dbReference>
<feature type="transmembrane region" description="Helical" evidence="2">
    <location>
        <begin position="369"/>
        <end position="394"/>
    </location>
</feature>
<protein>
    <recommendedName>
        <fullName evidence="3">J domain-containing protein</fullName>
    </recommendedName>
</protein>
<dbReference type="Gene3D" id="1.10.287.110">
    <property type="entry name" value="DnaJ domain"/>
    <property type="match status" value="1"/>
</dbReference>
<feature type="transmembrane region" description="Helical" evidence="2">
    <location>
        <begin position="415"/>
        <end position="435"/>
    </location>
</feature>
<keyword evidence="5" id="KW-1185">Reference proteome</keyword>
<reference evidence="5" key="1">
    <citation type="journal article" date="2019" name="Int. J. Syst. Evol. Microbiol.">
        <title>The Global Catalogue of Microorganisms (GCM) 10K type strain sequencing project: providing services to taxonomists for standard genome sequencing and annotation.</title>
        <authorList>
            <consortium name="The Broad Institute Genomics Platform"/>
            <consortium name="The Broad Institute Genome Sequencing Center for Infectious Disease"/>
            <person name="Wu L."/>
            <person name="Ma J."/>
        </authorList>
    </citation>
    <scope>NUCLEOTIDE SEQUENCE [LARGE SCALE GENOMIC DNA]</scope>
    <source>
        <strain evidence="5">NBRC 111980</strain>
    </source>
</reference>
<dbReference type="InterPro" id="IPR001623">
    <property type="entry name" value="DnaJ_domain"/>
</dbReference>
<keyword evidence="1" id="KW-0143">Chaperone</keyword>
<proteinExistence type="predicted"/>
<dbReference type="Proteomes" id="UP001156670">
    <property type="component" value="Unassembled WGS sequence"/>
</dbReference>
<dbReference type="CDD" id="cd06257">
    <property type="entry name" value="DnaJ"/>
    <property type="match status" value="1"/>
</dbReference>
<feature type="transmembrane region" description="Helical" evidence="2">
    <location>
        <begin position="447"/>
        <end position="465"/>
    </location>
</feature>
<keyword evidence="2" id="KW-0812">Transmembrane</keyword>